<reference evidence="6 7" key="1">
    <citation type="submission" date="2022-10" db="EMBL/GenBank/DDBJ databases">
        <title>Draft genome assembly of moderately radiation resistant bacterium Metabacillus halosaccharovorans.</title>
        <authorList>
            <person name="Pal S."/>
            <person name="Gopinathan A."/>
        </authorList>
    </citation>
    <scope>NUCLEOTIDE SEQUENCE [LARGE SCALE GENOMIC DNA]</scope>
    <source>
        <strain evidence="6 7">VITHBRA001</strain>
    </source>
</reference>
<dbReference type="InterPro" id="IPR051768">
    <property type="entry name" value="Bact_secretion_toxin"/>
</dbReference>
<comment type="similarity">
    <text evidence="3">In the N-terminal section; belongs to the LXG family.</text>
</comment>
<dbReference type="PANTHER" id="PTHR34976:SF2">
    <property type="entry name" value="TYPE VII SECRETION SYSTEM PROTEIN ESSD"/>
    <property type="match status" value="1"/>
</dbReference>
<accession>A0ABT3DH99</accession>
<name>A0ABT3DH99_9BACI</name>
<comment type="subcellular location">
    <subcellularLocation>
        <location evidence="1">Secreted</location>
    </subcellularLocation>
</comment>
<keyword evidence="4" id="KW-0175">Coiled coil</keyword>
<keyword evidence="7" id="KW-1185">Reference proteome</keyword>
<organism evidence="6 7">
    <name type="scientific">Metabacillus halosaccharovorans</name>
    <dbReference type="NCBI Taxonomy" id="930124"/>
    <lineage>
        <taxon>Bacteria</taxon>
        <taxon>Bacillati</taxon>
        <taxon>Bacillota</taxon>
        <taxon>Bacilli</taxon>
        <taxon>Bacillales</taxon>
        <taxon>Bacillaceae</taxon>
        <taxon>Metabacillus</taxon>
    </lineage>
</organism>
<evidence type="ECO:0000313" key="7">
    <source>
        <dbReference type="Proteomes" id="UP001526147"/>
    </source>
</evidence>
<evidence type="ECO:0000259" key="5">
    <source>
        <dbReference type="PROSITE" id="PS51756"/>
    </source>
</evidence>
<dbReference type="InterPro" id="IPR025331">
    <property type="entry name" value="TNT"/>
</dbReference>
<evidence type="ECO:0000313" key="6">
    <source>
        <dbReference type="EMBL" id="MCV9886413.1"/>
    </source>
</evidence>
<evidence type="ECO:0000256" key="3">
    <source>
        <dbReference type="ARBA" id="ARBA00034117"/>
    </source>
</evidence>
<protein>
    <submittedName>
        <fullName evidence="6">T7SS effector LXG polymorphic toxin</fullName>
    </submittedName>
</protein>
<dbReference type="PROSITE" id="PS51756">
    <property type="entry name" value="LXG"/>
    <property type="match status" value="1"/>
</dbReference>
<dbReference type="InterPro" id="IPR006829">
    <property type="entry name" value="LXG_dom"/>
</dbReference>
<feature type="coiled-coil region" evidence="4">
    <location>
        <begin position="16"/>
        <end position="43"/>
    </location>
</feature>
<dbReference type="Pfam" id="PF14021">
    <property type="entry name" value="TNT"/>
    <property type="match status" value="1"/>
</dbReference>
<dbReference type="RefSeq" id="WP_264143028.1">
    <property type="nucleotide sequence ID" value="NZ_JAOYEY010000038.1"/>
</dbReference>
<gene>
    <name evidence="6" type="ORF">OIH86_12265</name>
</gene>
<dbReference type="PANTHER" id="PTHR34976">
    <property type="entry name" value="RIBONUCLEASE YQCG-RELATED"/>
    <property type="match status" value="1"/>
</dbReference>
<sequence length="584" mass="65394">MANVKVLESKTLIESMEDRSTVYKDLREKLDKLKVEFTDIVQLDDNLTGKGADAIKGFYQAQVDVVEALIRFVDMQIAFFNGVSGSIDESNLSGDTIVDVNFLETDLSIQATNHIAMVDSQQEDLKKIFKGIDDIVSLDAFSTDQFDTAMSDAKKKREDTVKAVDSLDQQLKEEYMVSESAEYHIAALFQQLLEATAQGNTIQPINFDSQAYKASEAYQLTDEVEQYANEYLTFKEEQEKFREELKKAEELENRPWYEKAWDGVKTFTGEITGYYDYLRASEGVDPVTGEKLTAGQRVAAGAMATAGFIPVVGWAGRIFKGGSAIYKTAKGMNAADRALDVYRTSKTFSNLEMAEMGIYGLVSANGFSEYITGKDMFGNELTLEQQENSLAQALGLLAVGGGAYYVNRLQDGSRVLDEVPIENAEKIVEITQADREKLSKWAYPPKEEKYIKYKEVYDNPKYYDQESGNINWPPNDGFDGEPMPTELKKGMLIDRFGAPGGGFFSPEGIPYEQRALALHSDEADYYIYRVLEDFEVTGGKIAPWFDRPGGGTQFIKYHSNGKAYSMEELEELELIEFVSVKKGG</sequence>
<evidence type="ECO:0000256" key="4">
    <source>
        <dbReference type="SAM" id="Coils"/>
    </source>
</evidence>
<dbReference type="InterPro" id="IPR027797">
    <property type="entry name" value="PT-TG_dom"/>
</dbReference>
<dbReference type="Pfam" id="PF04740">
    <property type="entry name" value="LXG"/>
    <property type="match status" value="1"/>
</dbReference>
<dbReference type="Proteomes" id="UP001526147">
    <property type="component" value="Unassembled WGS sequence"/>
</dbReference>
<dbReference type="Pfam" id="PF14449">
    <property type="entry name" value="PT-TG"/>
    <property type="match status" value="1"/>
</dbReference>
<feature type="coiled-coil region" evidence="4">
    <location>
        <begin position="224"/>
        <end position="254"/>
    </location>
</feature>
<proteinExistence type="inferred from homology"/>
<comment type="caution">
    <text evidence="6">The sequence shown here is derived from an EMBL/GenBank/DDBJ whole genome shotgun (WGS) entry which is preliminary data.</text>
</comment>
<dbReference type="EMBL" id="JAOYEY010000038">
    <property type="protein sequence ID" value="MCV9886413.1"/>
    <property type="molecule type" value="Genomic_DNA"/>
</dbReference>
<evidence type="ECO:0000256" key="1">
    <source>
        <dbReference type="ARBA" id="ARBA00004613"/>
    </source>
</evidence>
<evidence type="ECO:0000256" key="2">
    <source>
        <dbReference type="ARBA" id="ARBA00022525"/>
    </source>
</evidence>
<feature type="domain" description="LXG" evidence="5">
    <location>
        <begin position="3"/>
        <end position="238"/>
    </location>
</feature>
<keyword evidence="2" id="KW-0964">Secreted</keyword>